<dbReference type="EMBL" id="APHR01000039">
    <property type="protein sequence ID" value="EMR12865.1"/>
    <property type="molecule type" value="Genomic_DNA"/>
</dbReference>
<keyword evidence="3" id="KW-1185">Reference proteome</keyword>
<organism evidence="2 3">
    <name type="scientific">Methylophaga lonarensis MPL</name>
    <dbReference type="NCBI Taxonomy" id="1286106"/>
    <lineage>
        <taxon>Bacteria</taxon>
        <taxon>Pseudomonadati</taxon>
        <taxon>Pseudomonadota</taxon>
        <taxon>Gammaproteobacteria</taxon>
        <taxon>Thiotrichales</taxon>
        <taxon>Piscirickettsiaceae</taxon>
        <taxon>Methylophaga</taxon>
    </lineage>
</organism>
<feature type="signal peptide" evidence="1">
    <location>
        <begin position="1"/>
        <end position="21"/>
    </location>
</feature>
<accession>M7PG66</accession>
<comment type="caution">
    <text evidence="2">The sequence shown here is derived from an EMBL/GenBank/DDBJ whole genome shotgun (WGS) entry which is preliminary data.</text>
</comment>
<evidence type="ECO:0000313" key="3">
    <source>
        <dbReference type="Proteomes" id="UP000012019"/>
    </source>
</evidence>
<dbReference type="AlphaFoldDB" id="M7PG66"/>
<evidence type="ECO:0000313" key="2">
    <source>
        <dbReference type="EMBL" id="EMR12865.1"/>
    </source>
</evidence>
<dbReference type="Proteomes" id="UP000012019">
    <property type="component" value="Unassembled WGS sequence"/>
</dbReference>
<feature type="non-terminal residue" evidence="2">
    <location>
        <position position="58"/>
    </location>
</feature>
<keyword evidence="1" id="KW-0732">Signal</keyword>
<sequence length="58" mass="6322">MKSRFLWMFGIIAMLASPVYADETQVMVRVLAGDSKFIGTGVGGMRVVVEDVETGEIL</sequence>
<reference evidence="2 3" key="1">
    <citation type="journal article" date="2013" name="Genome Announc.">
        <title>Draft Genome Sequence of Methylophaga lonarensis MPLT, a Haloalkaliphilic (Non-Methane-Utilizing) Methylotroph.</title>
        <authorList>
            <person name="Shetty S.A."/>
            <person name="Marathe N.P."/>
            <person name="Munot H."/>
            <person name="Antony C.P."/>
            <person name="Dhotre D.P."/>
            <person name="Murrell J.C."/>
            <person name="Shouche Y.S."/>
        </authorList>
    </citation>
    <scope>NUCLEOTIDE SEQUENCE [LARGE SCALE GENOMIC DNA]</scope>
    <source>
        <strain evidence="2 3">MPL</strain>
    </source>
</reference>
<feature type="chain" id="PRO_5004082822" evidence="1">
    <location>
        <begin position="22"/>
        <end position="58"/>
    </location>
</feature>
<evidence type="ECO:0000256" key="1">
    <source>
        <dbReference type="SAM" id="SignalP"/>
    </source>
</evidence>
<proteinExistence type="predicted"/>
<protein>
    <submittedName>
        <fullName evidence="2">Uncharacterized protein</fullName>
    </submittedName>
</protein>
<name>M7PG66_9GAMM</name>
<gene>
    <name evidence="2" type="ORF">MPL1_07847</name>
</gene>